<comment type="caution">
    <text evidence="2">The sequence shown here is derived from an EMBL/GenBank/DDBJ whole genome shotgun (WGS) entry which is preliminary data.</text>
</comment>
<evidence type="ECO:0000256" key="1">
    <source>
        <dbReference type="SAM" id="MobiDB-lite"/>
    </source>
</evidence>
<organism evidence="2 3">
    <name type="scientific">Tanacetum coccineum</name>
    <dbReference type="NCBI Taxonomy" id="301880"/>
    <lineage>
        <taxon>Eukaryota</taxon>
        <taxon>Viridiplantae</taxon>
        <taxon>Streptophyta</taxon>
        <taxon>Embryophyta</taxon>
        <taxon>Tracheophyta</taxon>
        <taxon>Spermatophyta</taxon>
        <taxon>Magnoliopsida</taxon>
        <taxon>eudicotyledons</taxon>
        <taxon>Gunneridae</taxon>
        <taxon>Pentapetalae</taxon>
        <taxon>asterids</taxon>
        <taxon>campanulids</taxon>
        <taxon>Asterales</taxon>
        <taxon>Asteraceae</taxon>
        <taxon>Asteroideae</taxon>
        <taxon>Anthemideae</taxon>
        <taxon>Anthemidinae</taxon>
        <taxon>Tanacetum</taxon>
    </lineage>
</organism>
<feature type="compositionally biased region" description="Acidic residues" evidence="1">
    <location>
        <begin position="154"/>
        <end position="170"/>
    </location>
</feature>
<reference evidence="2" key="2">
    <citation type="submission" date="2022-01" db="EMBL/GenBank/DDBJ databases">
        <authorList>
            <person name="Yamashiro T."/>
            <person name="Shiraishi A."/>
            <person name="Satake H."/>
            <person name="Nakayama K."/>
        </authorList>
    </citation>
    <scope>NUCLEOTIDE SEQUENCE</scope>
</reference>
<evidence type="ECO:0000313" key="3">
    <source>
        <dbReference type="Proteomes" id="UP001151760"/>
    </source>
</evidence>
<feature type="region of interest" description="Disordered" evidence="1">
    <location>
        <begin position="1"/>
        <end position="54"/>
    </location>
</feature>
<sequence>MSSASQEFEASEPSGTRTVSSHSPISSDSTAPLSPDHPLTHVSPTSTPTRVSFHPALSLSSFCKRYRSSYKTPSPSSSPILPVQKRYRGTSQLILDNDSDGDKLGEEDTKEDEEDESSDADDERERESQGLDDEGQGLDDEGQGLDDEGKSLEDEGPSIEEEEEAAPEGQ</sequence>
<feature type="region of interest" description="Disordered" evidence="1">
    <location>
        <begin position="67"/>
        <end position="170"/>
    </location>
</feature>
<accession>A0ABQ4WU93</accession>
<dbReference type="Proteomes" id="UP001151760">
    <property type="component" value="Unassembled WGS sequence"/>
</dbReference>
<feature type="compositionally biased region" description="Low complexity" evidence="1">
    <location>
        <begin position="69"/>
        <end position="79"/>
    </location>
</feature>
<dbReference type="EMBL" id="BQNB010008937">
    <property type="protein sequence ID" value="GJS56469.1"/>
    <property type="molecule type" value="Genomic_DNA"/>
</dbReference>
<proteinExistence type="predicted"/>
<feature type="compositionally biased region" description="Polar residues" evidence="1">
    <location>
        <begin position="1"/>
        <end position="32"/>
    </location>
</feature>
<name>A0ABQ4WU93_9ASTR</name>
<feature type="compositionally biased region" description="Acidic residues" evidence="1">
    <location>
        <begin position="108"/>
        <end position="122"/>
    </location>
</feature>
<gene>
    <name evidence="2" type="ORF">Tco_0629831</name>
</gene>
<protein>
    <submittedName>
        <fullName evidence="2">Uncharacterized protein</fullName>
    </submittedName>
</protein>
<evidence type="ECO:0000313" key="2">
    <source>
        <dbReference type="EMBL" id="GJS56469.1"/>
    </source>
</evidence>
<keyword evidence="3" id="KW-1185">Reference proteome</keyword>
<reference evidence="2" key="1">
    <citation type="journal article" date="2022" name="Int. J. Mol. Sci.">
        <title>Draft Genome of Tanacetum Coccineum: Genomic Comparison of Closely Related Tanacetum-Family Plants.</title>
        <authorList>
            <person name="Yamashiro T."/>
            <person name="Shiraishi A."/>
            <person name="Nakayama K."/>
            <person name="Satake H."/>
        </authorList>
    </citation>
    <scope>NUCLEOTIDE SEQUENCE</scope>
</reference>
<feature type="compositionally biased region" description="Acidic residues" evidence="1">
    <location>
        <begin position="130"/>
        <end position="146"/>
    </location>
</feature>